<keyword evidence="1" id="KW-0812">Transmembrane</keyword>
<keyword evidence="1" id="KW-1133">Transmembrane helix</keyword>
<evidence type="ECO:0000313" key="2">
    <source>
        <dbReference type="EMBL" id="CBH16966.1"/>
    </source>
</evidence>
<feature type="transmembrane region" description="Helical" evidence="1">
    <location>
        <begin position="27"/>
        <end position="44"/>
    </location>
</feature>
<evidence type="ECO:0000256" key="1">
    <source>
        <dbReference type="SAM" id="Phobius"/>
    </source>
</evidence>
<proteinExistence type="predicted"/>
<evidence type="ECO:0000313" key="3">
    <source>
        <dbReference type="Proteomes" id="UP000002316"/>
    </source>
</evidence>
<gene>
    <name evidence="2" type="ORF">TbgDal_XI810</name>
</gene>
<feature type="transmembrane region" description="Helical" evidence="1">
    <location>
        <begin position="50"/>
        <end position="67"/>
    </location>
</feature>
<reference evidence="3" key="1">
    <citation type="journal article" date="2010" name="PLoS Negl. Trop. Dis.">
        <title>The genome sequence of Trypanosoma brucei gambiense, causative agent of chronic human african trypanosomiasis.</title>
        <authorList>
            <person name="Jackson A.P."/>
            <person name="Sanders M."/>
            <person name="Berry A."/>
            <person name="McQuillan J."/>
            <person name="Aslett M.A."/>
            <person name="Quail M.A."/>
            <person name="Chukualim B."/>
            <person name="Capewell P."/>
            <person name="MacLeod A."/>
            <person name="Melville S.E."/>
            <person name="Gibson W."/>
            <person name="Barry J.D."/>
            <person name="Berriman M."/>
            <person name="Hertz-Fowler C."/>
        </authorList>
    </citation>
    <scope>NUCLEOTIDE SEQUENCE [LARGE SCALE GENOMIC DNA]</scope>
    <source>
        <strain evidence="3">MHOM/CI/86/DAL972</strain>
    </source>
</reference>
<organism evidence="2 3">
    <name type="scientific">Trypanosoma brucei gambiense (strain MHOM/CI/86/DAL972)</name>
    <dbReference type="NCBI Taxonomy" id="679716"/>
    <lineage>
        <taxon>Eukaryota</taxon>
        <taxon>Discoba</taxon>
        <taxon>Euglenozoa</taxon>
        <taxon>Kinetoplastea</taxon>
        <taxon>Metakinetoplastina</taxon>
        <taxon>Trypanosomatida</taxon>
        <taxon>Trypanosomatidae</taxon>
        <taxon>Trypanosoma</taxon>
    </lineage>
</organism>
<dbReference type="Proteomes" id="UP000002316">
    <property type="component" value="Chromosome 11"/>
</dbReference>
<sequence length="100" mass="11567">MRNITQEHFPLCTTYHSQLLDRTIMRALFFVNTAAIFLSGWVMAKGAFPAHTFAAVTWAIVLTIHILREQTLTSREREGKVEKQMRKENYGTVGRLNKKK</sequence>
<dbReference type="KEGG" id="tbg:TbgDal_XI810"/>
<protein>
    <submittedName>
        <fullName evidence="2">Uncharacterized protein</fullName>
    </submittedName>
</protein>
<dbReference type="GeneID" id="23867840"/>
<dbReference type="AlphaFoldDB" id="D0A5L5"/>
<keyword evidence="1" id="KW-0472">Membrane</keyword>
<dbReference type="RefSeq" id="XP_011779230.1">
    <property type="nucleotide sequence ID" value="XM_011780928.1"/>
</dbReference>
<name>D0A5L5_TRYB9</name>
<dbReference type="EMBL" id="FN554974">
    <property type="protein sequence ID" value="CBH16966.1"/>
    <property type="molecule type" value="Genomic_DNA"/>
</dbReference>
<accession>D0A5L5</accession>